<feature type="region of interest" description="Disordered" evidence="1">
    <location>
        <begin position="1"/>
        <end position="48"/>
    </location>
</feature>
<comment type="caution">
    <text evidence="3">The sequence shown here is derived from an EMBL/GenBank/DDBJ whole genome shotgun (WGS) entry which is preliminary data.</text>
</comment>
<dbReference type="PANTHER" id="PTHR15836:SF4">
    <property type="entry name" value="PERIPHILIN-1"/>
    <property type="match status" value="1"/>
</dbReference>
<dbReference type="Pfam" id="PF25234">
    <property type="entry name" value="Periphilin_C"/>
    <property type="match status" value="1"/>
</dbReference>
<dbReference type="OrthoDB" id="8933311at2759"/>
<dbReference type="EMBL" id="JAERUA010000014">
    <property type="protein sequence ID" value="KAI1890947.1"/>
    <property type="molecule type" value="Genomic_DNA"/>
</dbReference>
<name>A0A8T3D5U9_9TELE</name>
<organism evidence="3 4">
    <name type="scientific">Albula goreensis</name>
    <dbReference type="NCBI Taxonomy" id="1534307"/>
    <lineage>
        <taxon>Eukaryota</taxon>
        <taxon>Metazoa</taxon>
        <taxon>Chordata</taxon>
        <taxon>Craniata</taxon>
        <taxon>Vertebrata</taxon>
        <taxon>Euteleostomi</taxon>
        <taxon>Actinopterygii</taxon>
        <taxon>Neopterygii</taxon>
        <taxon>Teleostei</taxon>
        <taxon>Albuliformes</taxon>
        <taxon>Albulidae</taxon>
        <taxon>Albula</taxon>
    </lineage>
</organism>
<reference evidence="3" key="1">
    <citation type="submission" date="2021-01" db="EMBL/GenBank/DDBJ databases">
        <authorList>
            <person name="Zahm M."/>
            <person name="Roques C."/>
            <person name="Cabau C."/>
            <person name="Klopp C."/>
            <person name="Donnadieu C."/>
            <person name="Jouanno E."/>
            <person name="Lampietro C."/>
            <person name="Louis A."/>
            <person name="Herpin A."/>
            <person name="Echchiki A."/>
            <person name="Berthelot C."/>
            <person name="Parey E."/>
            <person name="Roest-Crollius H."/>
            <person name="Braasch I."/>
            <person name="Postlethwait J."/>
            <person name="Bobe J."/>
            <person name="Montfort J."/>
            <person name="Bouchez O."/>
            <person name="Begum T."/>
            <person name="Mejri S."/>
            <person name="Adams A."/>
            <person name="Chen W.-J."/>
            <person name="Guiguen Y."/>
        </authorList>
    </citation>
    <scope>NUCLEOTIDE SEQUENCE</scope>
    <source>
        <tissue evidence="3">Blood</tissue>
    </source>
</reference>
<dbReference type="InterPro" id="IPR057603">
    <property type="entry name" value="Periphilin-1_C"/>
</dbReference>
<dbReference type="AlphaFoldDB" id="A0A8T3D5U9"/>
<evidence type="ECO:0000259" key="2">
    <source>
        <dbReference type="Pfam" id="PF25234"/>
    </source>
</evidence>
<feature type="domain" description="Periphilin-1 C-terminal" evidence="2">
    <location>
        <begin position="167"/>
        <end position="247"/>
    </location>
</feature>
<dbReference type="GO" id="GO:0097355">
    <property type="term" value="P:protein localization to heterochromatin"/>
    <property type="evidence" value="ECO:0007669"/>
    <property type="project" value="TreeGrafter"/>
</dbReference>
<evidence type="ECO:0000313" key="4">
    <source>
        <dbReference type="Proteomes" id="UP000829720"/>
    </source>
</evidence>
<keyword evidence="4" id="KW-1185">Reference proteome</keyword>
<dbReference type="InterPro" id="IPR028851">
    <property type="entry name" value="Pphln1"/>
</dbReference>
<dbReference type="GO" id="GO:0045814">
    <property type="term" value="P:negative regulation of gene expression, epigenetic"/>
    <property type="evidence" value="ECO:0007669"/>
    <property type="project" value="TreeGrafter"/>
</dbReference>
<dbReference type="CDD" id="cd22896">
    <property type="entry name" value="periphilin-like"/>
    <property type="match status" value="1"/>
</dbReference>
<accession>A0A8T3D5U9</accession>
<evidence type="ECO:0000313" key="3">
    <source>
        <dbReference type="EMBL" id="KAI1890947.1"/>
    </source>
</evidence>
<dbReference type="Proteomes" id="UP000829720">
    <property type="component" value="Unassembled WGS sequence"/>
</dbReference>
<evidence type="ECO:0000256" key="1">
    <source>
        <dbReference type="SAM" id="MobiDB-lite"/>
    </source>
</evidence>
<feature type="region of interest" description="Disordered" evidence="1">
    <location>
        <begin position="128"/>
        <end position="171"/>
    </location>
</feature>
<proteinExistence type="predicted"/>
<gene>
    <name evidence="3" type="ORF">AGOR_G00158830</name>
</gene>
<feature type="compositionally biased region" description="Basic and acidic residues" evidence="1">
    <location>
        <begin position="147"/>
        <end position="159"/>
    </location>
</feature>
<feature type="compositionally biased region" description="Basic and acidic residues" evidence="1">
    <location>
        <begin position="11"/>
        <end position="43"/>
    </location>
</feature>
<dbReference type="PANTHER" id="PTHR15836">
    <property type="entry name" value="PERIPHILIN 1"/>
    <property type="match status" value="1"/>
</dbReference>
<protein>
    <recommendedName>
        <fullName evidence="2">Periphilin-1 C-terminal domain-containing protein</fullName>
    </recommendedName>
</protein>
<dbReference type="GO" id="GO:0005654">
    <property type="term" value="C:nucleoplasm"/>
    <property type="evidence" value="ECO:0007669"/>
    <property type="project" value="TreeGrafter"/>
</dbReference>
<dbReference type="GO" id="GO:0045892">
    <property type="term" value="P:negative regulation of DNA-templated transcription"/>
    <property type="evidence" value="ECO:0007669"/>
    <property type="project" value="InterPro"/>
</dbReference>
<sequence length="297" mass="33849">MNSIHANKMGSSRDRERSDDPKEKKQNKSGEVRSKRENKVEKRTSRKSKTPLRTVAFVPKFGGRFFRPYYKKEERFFQRPGHGFNLHRHHAATGVRFHRKGYTVPSGSPSQANQSDVKTGTHCTARTLEDQNGMFALKNAQRTSKSTSREKDVGSHSDTEGAAIHGKEIPLALKQTTMRSRAIQEKRREIEEVYRQDCDTFGTVARMLIAKDRSLERSIRSALRKNLREMGLYCVDAMKQFIKEYDSRDIPVSHPVHLDLPFITPSLSVTEPPPVKSRPTSSSLQFSALNLQGDSQF</sequence>